<keyword evidence="5" id="KW-0496">Mitochondrion</keyword>
<sequence length="1883" mass="210602">DQSMQPHILSRGTAAAVAARRMRNILGSVAGSWMWRTREVKLINTSSGDTVTIGDISYKLKMPQNPELVPVKHISDSLPQTVAQHLRWIMQKDLLGQDMFLIGPPGPLRRSIAMQYLELTKREVEYLALSRDTTETDLKQRREIRSGTAFYIDQCAVRAATQGRVLVLEGLEKAERNVLPVLNNLLENREMQLEDGRFLMSAERYDKLLQEHTKEELDSWKIVRVSEDFRVIALGIPVPKYKGNPLDPPLRSRFQARDIYYLPFKDQLEMLYTAGPNIGAERVSQLLSLATTLCSQESSGLGLPDFPVDNLPSALQVLNVFPTLSSQQLVQRLYPYKSILGKEGCTAVENVLSRFELLDSRRQQVPTCVLNVSAVKDTKSHANVTLDVAGKEVAFQVHSGTNEPRLLSSSPFFICTPSQSQLIAEMMQSHMVKDICLIGAKGCGKSAIAREFAEILGYSIEPVMLYQDMTARDLLQQRFTLPNGDTAWRPSPLVTAAMEGKLLLLDGIHRVNLGTLAVLSRLLHDRELDLYDGTRLLRWDRYQVLKEELQLTDQQLQERSIFSIHPSFRVLALAEPPVVGTSGSNSKGQQWLGPELLTMFLYHTVTPMSKAEEMELAPNVSKEAVEQLLQLTHSLRSTRDPTAQSLASSLSTRQLLRICRRLSQYPEERIAHAVNKACLSRFLPSLARASLQKSLDNSSIENKPDSSDDSNNYRCMVKDGVLTIGGVSAPVYSPDMKLKVPDVLFYDNPQHMKVMEDMLKDFLLGEHLLLVGNQGVGKNKIVDRFLHLLNRPREYLQLHRDTTVQTLTLQPSVRDGIIIYEDSPLVKAVKMGHILVIDEADKAPTNVTCILKTLVESGEMILADGRRIVSDPRESTKRPNIIFMHPDFRMVVLANRPGFPFLGNDFFGALGDIFSCHAVDNPKPQAELAMLKQYGPDVPESTLQRLVAAFGELRSMADQGTISYPYSTREVVNIVKHLQKFPEEGLANVVRNVFDFDSYNKDTREVLIEALHKHGIPIGAKPGSVQLAKELPLPEVKMTGYWTISQGINSRRKMLCPTETRPVDIKGPVFLRVQGYPCNRQESRALSFTEEKAHWQLPMNEVNIICDVTSKDDVLYVATCNPVSLYSMKQHGDTIHCMELYDVFPRTISGVWQPFVTVAPLGSPLDGQVVLHEEQTNTVLHLDMVTGAVRRFLLSADSEQPTSKASHWWSSSKEQQVVHKMCCEFAHKNWLLFYKEDGNQLDVLDVLEGHVHSISLPINLKSVFLVAEDRWLLMESNTNNKFLLTKPMQMAAEDSGVCQLHSISEDPVSAGHGATEGSTPQMLSNEQLPNENLSAALDQKIVSPNRIMADTGSYARIIVGFPDLMSPNEVYSFNRPVDLTNVKSSDSGAHMTNCISLLSHNQVVRALPPPSSGLLVFFYYYCYYSDVTPPMTAAYLEVTDLNSKKSNTSLLSPYTSWLSRVSESDVLVGPLGSGGVFTVDMGGYVRLWETGLDTLQRSLMEWRNMIGSEDGRPLQITIQRDSGLDVSAPKHGKIDLANAPHVGGNQWAGGTGGRDTAGLGGKGGPYRLDAGHKVYQVSQAEKDAVPEEVQKAAREMAEKVFKDRLKEINMSEYDAVTYERFSSAVRRQVQSLRIILDTLQAKGKERQWLKNQALGELDDAKIIDGLTGEKAIYKRRGEMDPEPGTPQQKPKRLRVLVDVSGSMYRFNGVDGRLERSMEAVCMVMEALESYEHKFKYDIMGHSGDGYDIELVRADQIPKNNKERLKVMKTMHAHAQFCMSGDYTLEGTEASIKELSREEADELFVVVLSDANLERYGIRPERFANVLTSDPQVNAFAIFIGSLGDQAERLQKTLPAGRSFVAMDTKQIPQILQQIFTSTMLSSA</sequence>
<keyword evidence="4" id="KW-0809">Transit peptide</keyword>
<protein>
    <recommendedName>
        <fullName evidence="7">von Willebrand factor A domain-containing protein 8</fullName>
    </recommendedName>
</protein>
<dbReference type="SUPFAM" id="SSF53300">
    <property type="entry name" value="vWA-like"/>
    <property type="match status" value="1"/>
</dbReference>
<dbReference type="PANTHER" id="PTHR21610:SF9">
    <property type="entry name" value="VON WILLEBRAND FACTOR A DOMAIN-CONTAINING PROTEIN 8"/>
    <property type="match status" value="1"/>
</dbReference>
<dbReference type="Ensembl" id="ENSNMLT00000035169.1">
    <property type="protein sequence ID" value="ENSNMLP00000031553.1"/>
    <property type="gene ID" value="ENSNMLG00000018310.1"/>
</dbReference>
<dbReference type="SMART" id="SM00382">
    <property type="entry name" value="AAA"/>
    <property type="match status" value="2"/>
</dbReference>
<dbReference type="InterPro" id="IPR002035">
    <property type="entry name" value="VWF_A"/>
</dbReference>
<evidence type="ECO:0000256" key="3">
    <source>
        <dbReference type="ARBA" id="ARBA00022840"/>
    </source>
</evidence>
<evidence type="ECO:0000256" key="2">
    <source>
        <dbReference type="ARBA" id="ARBA00022741"/>
    </source>
</evidence>
<dbReference type="InterPro" id="IPR027417">
    <property type="entry name" value="P-loop_NTPase"/>
</dbReference>
<comment type="function">
    <text evidence="6">Exhibits ATPase activity in vitro.</text>
</comment>
<dbReference type="Pfam" id="PF07728">
    <property type="entry name" value="AAA_5"/>
    <property type="match status" value="3"/>
</dbReference>
<reference evidence="9" key="2">
    <citation type="submission" date="2025-09" db="UniProtKB">
        <authorList>
            <consortium name="Ensembl"/>
        </authorList>
    </citation>
    <scope>IDENTIFICATION</scope>
</reference>
<keyword evidence="2" id="KW-0547">Nucleotide-binding</keyword>
<dbReference type="FunFam" id="3.40.50.300:FF:000587">
    <property type="entry name" value="von Willebrand factor A domain containing 8"/>
    <property type="match status" value="1"/>
</dbReference>
<dbReference type="InterPro" id="IPR011704">
    <property type="entry name" value="ATPase_dyneun-rel_AAA"/>
</dbReference>
<evidence type="ECO:0000256" key="4">
    <source>
        <dbReference type="ARBA" id="ARBA00022946"/>
    </source>
</evidence>
<accession>A0A8C6U753</accession>
<dbReference type="InterPro" id="IPR036465">
    <property type="entry name" value="vWFA_dom_sf"/>
</dbReference>
<dbReference type="InterPro" id="IPR003593">
    <property type="entry name" value="AAA+_ATPase"/>
</dbReference>
<feature type="domain" description="VWFA" evidence="8">
    <location>
        <begin position="1692"/>
        <end position="1874"/>
    </location>
</feature>
<dbReference type="CDD" id="cd00009">
    <property type="entry name" value="AAA"/>
    <property type="match status" value="1"/>
</dbReference>
<evidence type="ECO:0000313" key="10">
    <source>
        <dbReference type="Proteomes" id="UP000694523"/>
    </source>
</evidence>
<evidence type="ECO:0000313" key="9">
    <source>
        <dbReference type="Ensembl" id="ENSNMLP00000031553.1"/>
    </source>
</evidence>
<dbReference type="FunFam" id="3.40.50.300:FF:000663">
    <property type="entry name" value="von Willebrand factor A domain containing 8"/>
    <property type="match status" value="1"/>
</dbReference>
<dbReference type="Proteomes" id="UP000694523">
    <property type="component" value="Unplaced"/>
</dbReference>
<reference evidence="9" key="1">
    <citation type="submission" date="2025-08" db="UniProtKB">
        <authorList>
            <consortium name="Ensembl"/>
        </authorList>
    </citation>
    <scope>IDENTIFICATION</scope>
</reference>
<dbReference type="SMART" id="SM00327">
    <property type="entry name" value="VWA"/>
    <property type="match status" value="1"/>
</dbReference>
<dbReference type="GO" id="GO:0005524">
    <property type="term" value="F:ATP binding"/>
    <property type="evidence" value="ECO:0007669"/>
    <property type="project" value="UniProtKB-KW"/>
</dbReference>
<dbReference type="GO" id="GO:0016887">
    <property type="term" value="F:ATP hydrolysis activity"/>
    <property type="evidence" value="ECO:0007669"/>
    <property type="project" value="InterPro"/>
</dbReference>
<name>A0A8C6U753_9GOBI</name>
<dbReference type="InterPro" id="IPR039891">
    <property type="entry name" value="VWA8"/>
</dbReference>
<dbReference type="GO" id="GO:0005739">
    <property type="term" value="C:mitochondrion"/>
    <property type="evidence" value="ECO:0007669"/>
    <property type="project" value="UniProtKB-SubCell"/>
</dbReference>
<proteinExistence type="predicted"/>
<evidence type="ECO:0000259" key="8">
    <source>
        <dbReference type="PROSITE" id="PS50234"/>
    </source>
</evidence>
<evidence type="ECO:0000256" key="7">
    <source>
        <dbReference type="ARBA" id="ARBA00070377"/>
    </source>
</evidence>
<keyword evidence="10" id="KW-1185">Reference proteome</keyword>
<keyword evidence="3" id="KW-0067">ATP-binding</keyword>
<evidence type="ECO:0000256" key="6">
    <source>
        <dbReference type="ARBA" id="ARBA00055988"/>
    </source>
</evidence>
<comment type="subcellular location">
    <subcellularLocation>
        <location evidence="1">Mitochondrion</location>
    </subcellularLocation>
</comment>
<dbReference type="PROSITE" id="PS50234">
    <property type="entry name" value="VWFA"/>
    <property type="match status" value="1"/>
</dbReference>
<dbReference type="SUPFAM" id="SSF52540">
    <property type="entry name" value="P-loop containing nucleoside triphosphate hydrolases"/>
    <property type="match status" value="3"/>
</dbReference>
<dbReference type="Gene3D" id="3.40.50.300">
    <property type="entry name" value="P-loop containing nucleotide triphosphate hydrolases"/>
    <property type="match status" value="3"/>
</dbReference>
<organism evidence="9 10">
    <name type="scientific">Neogobius melanostomus</name>
    <name type="common">round goby</name>
    <dbReference type="NCBI Taxonomy" id="47308"/>
    <lineage>
        <taxon>Eukaryota</taxon>
        <taxon>Metazoa</taxon>
        <taxon>Chordata</taxon>
        <taxon>Craniata</taxon>
        <taxon>Vertebrata</taxon>
        <taxon>Euteleostomi</taxon>
        <taxon>Actinopterygii</taxon>
        <taxon>Neopterygii</taxon>
        <taxon>Teleostei</taxon>
        <taxon>Neoteleostei</taxon>
        <taxon>Acanthomorphata</taxon>
        <taxon>Gobiaria</taxon>
        <taxon>Gobiiformes</taxon>
        <taxon>Gobioidei</taxon>
        <taxon>Gobiidae</taxon>
        <taxon>Benthophilinae</taxon>
        <taxon>Neogobiini</taxon>
        <taxon>Neogobius</taxon>
    </lineage>
</organism>
<evidence type="ECO:0000256" key="5">
    <source>
        <dbReference type="ARBA" id="ARBA00023128"/>
    </source>
</evidence>
<evidence type="ECO:0000256" key="1">
    <source>
        <dbReference type="ARBA" id="ARBA00004173"/>
    </source>
</evidence>
<dbReference type="PANTHER" id="PTHR21610">
    <property type="entry name" value="VON WILLEBRAND FACTOR A DOMAIN-CONTAINING PROTEIN 8"/>
    <property type="match status" value="1"/>
</dbReference>